<reference evidence="1 2" key="1">
    <citation type="submission" date="2018-06" db="EMBL/GenBank/DDBJ databases">
        <authorList>
            <consortium name="Pathogen Informatics"/>
            <person name="Doyle S."/>
        </authorList>
    </citation>
    <scope>NUCLEOTIDE SEQUENCE [LARGE SCALE GENOMIC DNA]</scope>
    <source>
        <strain evidence="1 2">NCTC11009</strain>
    </source>
</reference>
<protein>
    <submittedName>
        <fullName evidence="1">Uncharacterized protein</fullName>
    </submittedName>
</protein>
<dbReference type="EMBL" id="UATH01000001">
    <property type="protein sequence ID" value="SPY08978.1"/>
    <property type="molecule type" value="Genomic_DNA"/>
</dbReference>
<dbReference type="RefSeq" id="WP_113062885.1">
    <property type="nucleotide sequence ID" value="NZ_UATH01000001.1"/>
</dbReference>
<sequence length="168" mass="18964">MTNVSNNSRNSWSTEVYTFEPKILSKSIAYALVYGAGFPLIFSPAATAQTLDLNLKPALNARNKKNLNEFSDRIRKVVVNQQTGDLDWDALQNEQYKLIEQGRQVIKPWEPELQIGLNYWYMDSWEGHSNPKKPYVNVHFPPTFGGDIPIGGTPSVTPPSPIGRMIVR</sequence>
<organism evidence="1 2">
    <name type="scientific">Oligella urethralis</name>
    <dbReference type="NCBI Taxonomy" id="90245"/>
    <lineage>
        <taxon>Bacteria</taxon>
        <taxon>Pseudomonadati</taxon>
        <taxon>Pseudomonadota</taxon>
        <taxon>Betaproteobacteria</taxon>
        <taxon>Burkholderiales</taxon>
        <taxon>Alcaligenaceae</taxon>
        <taxon>Oligella</taxon>
    </lineage>
</organism>
<proteinExistence type="predicted"/>
<dbReference type="AlphaFoldDB" id="A0A2X1UPJ8"/>
<gene>
    <name evidence="1" type="ORF">NCTC11009_02221</name>
</gene>
<name>A0A2X1UPJ8_9BURK</name>
<accession>A0A2X1UPJ8</accession>
<evidence type="ECO:0000313" key="2">
    <source>
        <dbReference type="Proteomes" id="UP000250242"/>
    </source>
</evidence>
<dbReference type="Proteomes" id="UP000250242">
    <property type="component" value="Unassembled WGS sequence"/>
</dbReference>
<evidence type="ECO:0000313" key="1">
    <source>
        <dbReference type="EMBL" id="SPY08978.1"/>
    </source>
</evidence>